<proteinExistence type="predicted"/>
<name>A0ABM6Z6G8_9ACTO</name>
<dbReference type="EMBL" id="CP032514">
    <property type="protein sequence ID" value="AYD90936.1"/>
    <property type="molecule type" value="Genomic_DNA"/>
</dbReference>
<gene>
    <name evidence="1" type="ORF">D5R93_09290</name>
</gene>
<keyword evidence="2" id="KW-1185">Reference proteome</keyword>
<accession>A0ABM6Z6G8</accession>
<evidence type="ECO:0000313" key="2">
    <source>
        <dbReference type="Proteomes" id="UP000273001"/>
    </source>
</evidence>
<dbReference type="Proteomes" id="UP000273001">
    <property type="component" value="Chromosome"/>
</dbReference>
<reference evidence="1 2" key="1">
    <citation type="submission" date="2018-09" db="EMBL/GenBank/DDBJ databases">
        <authorList>
            <person name="Li J."/>
        </authorList>
    </citation>
    <scope>NUCLEOTIDE SEQUENCE [LARGE SCALE GENOMIC DNA]</scope>
    <source>
        <strain evidence="1 2">2129</strain>
    </source>
</reference>
<dbReference type="InterPro" id="IPR047681">
    <property type="entry name" value="PPA1309-like"/>
</dbReference>
<organism evidence="1 2">
    <name type="scientific">Actinomyces lilanjuaniae</name>
    <dbReference type="NCBI Taxonomy" id="2321394"/>
    <lineage>
        <taxon>Bacteria</taxon>
        <taxon>Bacillati</taxon>
        <taxon>Actinomycetota</taxon>
        <taxon>Actinomycetes</taxon>
        <taxon>Actinomycetales</taxon>
        <taxon>Actinomycetaceae</taxon>
        <taxon>Actinomyces</taxon>
    </lineage>
</organism>
<evidence type="ECO:0000313" key="1">
    <source>
        <dbReference type="EMBL" id="AYD90936.1"/>
    </source>
</evidence>
<sequence length="182" mass="19734">MAGTSTQEALVAAVTETEAHVSVHGWDAPVRLFSLVRTAEALKHDAGLSRLLPAHELARSRHNPQALTVIEQEDLPAAASLEDLLNQLAWPESVHGAVLSVERTILGPQAQARVEAVTDPQERTALVSSLTDREDIRMVIGVLRSGESWCALRSRSHDSADDVYHGERLVPQLVEALAATFL</sequence>
<protein>
    <submittedName>
        <fullName evidence="1">Uncharacterized protein</fullName>
    </submittedName>
</protein>
<dbReference type="NCBIfam" id="NF040618">
    <property type="entry name" value="PPA1309_fam"/>
    <property type="match status" value="1"/>
</dbReference>